<reference evidence="2" key="1">
    <citation type="submission" date="2021-01" db="EMBL/GenBank/DDBJ databases">
        <title>Whole genome shotgun sequence of Actinoplanes ferrugineus NBRC 15555.</title>
        <authorList>
            <person name="Komaki H."/>
            <person name="Tamura T."/>
        </authorList>
    </citation>
    <scope>NUCLEOTIDE SEQUENCE</scope>
    <source>
        <strain evidence="2">NBRC 15555</strain>
    </source>
</reference>
<sequence length="387" mass="42225">MTGSTTTPGRPAPGSQIRRYTVAMSIFDSVGNPHYNGGGPIVVHEVAKRLARDRDVVVYTASYRGSRSGSRDGVRYVHLPVGWAGPRGGQILFQLLLPLVAAVGRHAVWVETLTPPVSASLLPALSRRPVVALAQMLSGADMARRYRVPFHLVERRALRLYRHFILLNDADRILISRYARPATCEVIPNGVHRPALTDDDFGGGGHLLYLGRIDVRQKGLDLLLAAVRQLPPGMPLVVAGSGVAAEEDKLRRLTRGLGAEVVLAGRVSGAEKERLISSCAAMVVPSRYETFSLSALEAMAYGKPVVYFDLPQLRWIGDDCAIPVPAFDVAALARGMHRVANDATLRRTLGRRGHARSLEHDWEVVGDRYGAVIETALRHGRRRPATQ</sequence>
<dbReference type="CDD" id="cd03801">
    <property type="entry name" value="GT4_PimA-like"/>
    <property type="match status" value="1"/>
</dbReference>
<dbReference type="GO" id="GO:0009103">
    <property type="term" value="P:lipopolysaccharide biosynthetic process"/>
    <property type="evidence" value="ECO:0007669"/>
    <property type="project" value="TreeGrafter"/>
</dbReference>
<evidence type="ECO:0000313" key="3">
    <source>
        <dbReference type="Proteomes" id="UP000598174"/>
    </source>
</evidence>
<dbReference type="PANTHER" id="PTHR46401:SF2">
    <property type="entry name" value="GLYCOSYLTRANSFERASE WBBK-RELATED"/>
    <property type="match status" value="1"/>
</dbReference>
<dbReference type="Pfam" id="PF13692">
    <property type="entry name" value="Glyco_trans_1_4"/>
    <property type="match status" value="1"/>
</dbReference>
<dbReference type="PANTHER" id="PTHR46401">
    <property type="entry name" value="GLYCOSYLTRANSFERASE WBBK-RELATED"/>
    <property type="match status" value="1"/>
</dbReference>
<gene>
    <name evidence="2" type="ORF">Afe05nite_54970</name>
</gene>
<dbReference type="SUPFAM" id="SSF53756">
    <property type="entry name" value="UDP-Glycosyltransferase/glycogen phosphorylase"/>
    <property type="match status" value="1"/>
</dbReference>
<comment type="caution">
    <text evidence="2">The sequence shown here is derived from an EMBL/GenBank/DDBJ whole genome shotgun (WGS) entry which is preliminary data.</text>
</comment>
<dbReference type="AlphaFoldDB" id="A0A919J5D2"/>
<protein>
    <submittedName>
        <fullName evidence="2">Glycosyl transferase family 1</fullName>
    </submittedName>
</protein>
<dbReference type="EMBL" id="BOMM01000050">
    <property type="protein sequence ID" value="GIE13657.1"/>
    <property type="molecule type" value="Genomic_DNA"/>
</dbReference>
<keyword evidence="3" id="KW-1185">Reference proteome</keyword>
<evidence type="ECO:0000256" key="1">
    <source>
        <dbReference type="ARBA" id="ARBA00022679"/>
    </source>
</evidence>
<proteinExistence type="predicted"/>
<accession>A0A919J5D2</accession>
<dbReference type="Gene3D" id="3.40.50.2000">
    <property type="entry name" value="Glycogen Phosphorylase B"/>
    <property type="match status" value="2"/>
</dbReference>
<organism evidence="2 3">
    <name type="scientific">Paractinoplanes ferrugineus</name>
    <dbReference type="NCBI Taxonomy" id="113564"/>
    <lineage>
        <taxon>Bacteria</taxon>
        <taxon>Bacillati</taxon>
        <taxon>Actinomycetota</taxon>
        <taxon>Actinomycetes</taxon>
        <taxon>Micromonosporales</taxon>
        <taxon>Micromonosporaceae</taxon>
        <taxon>Paractinoplanes</taxon>
    </lineage>
</organism>
<dbReference type="Proteomes" id="UP000598174">
    <property type="component" value="Unassembled WGS sequence"/>
</dbReference>
<keyword evidence="1 2" id="KW-0808">Transferase</keyword>
<name>A0A919J5D2_9ACTN</name>
<evidence type="ECO:0000313" key="2">
    <source>
        <dbReference type="EMBL" id="GIE13657.1"/>
    </source>
</evidence>
<dbReference type="GO" id="GO:0016757">
    <property type="term" value="F:glycosyltransferase activity"/>
    <property type="evidence" value="ECO:0007669"/>
    <property type="project" value="TreeGrafter"/>
</dbReference>